<proteinExistence type="predicted"/>
<dbReference type="RefSeq" id="XP_045280914.1">
    <property type="nucleotide sequence ID" value="XM_045426133.1"/>
</dbReference>
<dbReference type="GeneID" id="69031845"/>
<accession>A0ABX2VVL3</accession>
<dbReference type="EMBL" id="EQ999976">
    <property type="protein sequence ID" value="OAT01187.1"/>
    <property type="molecule type" value="Genomic_DNA"/>
</dbReference>
<sequence>MKISMLKKTLTFKLLQALTQMSIHKQESLPSEQASEFLRSLLKKSLININIECVLTVINQNTLLSTADQPMCLLIQRMNQRLLASIQIHKQKLEEIKQQQFEDKMTMNVILVFTVINNMYNMKTMIDSGLCYYAMIKSSVIRCYNLQHIPLLKPQLLTEFDDSKDICTHYMMKLIIDVEEHQCEDVYIYKVDNLDYNLIVYEDDIYKIMDLTQISANAYEIL</sequence>
<gene>
    <name evidence="1" type="ORF">BDCG_16953</name>
</gene>
<evidence type="ECO:0000313" key="2">
    <source>
        <dbReference type="Proteomes" id="UP000002039"/>
    </source>
</evidence>
<keyword evidence="2" id="KW-1185">Reference proteome</keyword>
<dbReference type="Proteomes" id="UP000002039">
    <property type="component" value="Unassembled WGS sequence"/>
</dbReference>
<protein>
    <submittedName>
        <fullName evidence="1">Uncharacterized protein</fullName>
    </submittedName>
</protein>
<evidence type="ECO:0000313" key="1">
    <source>
        <dbReference type="EMBL" id="OAT01187.1"/>
    </source>
</evidence>
<name>A0ABX2VVL3_AJEDR</name>
<reference evidence="2" key="1">
    <citation type="journal article" date="2015" name="PLoS Genet.">
        <title>The dynamic genome and transcriptome of the human fungal pathogen Blastomyces and close relative Emmonsia.</title>
        <authorList>
            <person name="Munoz J.F."/>
            <person name="Gauthier G.M."/>
            <person name="Desjardins C.A."/>
            <person name="Gallo J.E."/>
            <person name="Holder J."/>
            <person name="Sullivan T.D."/>
            <person name="Marty A.J."/>
            <person name="Carmen J.C."/>
            <person name="Chen Z."/>
            <person name="Ding L."/>
            <person name="Gujja S."/>
            <person name="Magrini V."/>
            <person name="Misas E."/>
            <person name="Mitreva M."/>
            <person name="Priest M."/>
            <person name="Saif S."/>
            <person name="Whiston E.A."/>
            <person name="Young S."/>
            <person name="Zeng Q."/>
            <person name="Goldman W.E."/>
            <person name="Mardis E.R."/>
            <person name="Taylor J.W."/>
            <person name="McEwen J.G."/>
            <person name="Clay O.K."/>
            <person name="Klein B.S."/>
            <person name="Cuomo C.A."/>
        </authorList>
    </citation>
    <scope>NUCLEOTIDE SEQUENCE [LARGE SCALE GENOMIC DNA]</scope>
    <source>
        <strain evidence="2">ER-3 / ATCC MYA-2586</strain>
    </source>
</reference>
<organism evidence="1 2">
    <name type="scientific">Ajellomyces dermatitidis (strain ER-3 / ATCC MYA-2586)</name>
    <name type="common">Blastomyces dermatitidis</name>
    <dbReference type="NCBI Taxonomy" id="559297"/>
    <lineage>
        <taxon>Eukaryota</taxon>
        <taxon>Fungi</taxon>
        <taxon>Dikarya</taxon>
        <taxon>Ascomycota</taxon>
        <taxon>Pezizomycotina</taxon>
        <taxon>Eurotiomycetes</taxon>
        <taxon>Eurotiomycetidae</taxon>
        <taxon>Onygenales</taxon>
        <taxon>Ajellomycetaceae</taxon>
        <taxon>Blastomyces</taxon>
    </lineage>
</organism>